<evidence type="ECO:0000256" key="1">
    <source>
        <dbReference type="SAM" id="Phobius"/>
    </source>
</evidence>
<keyword evidence="3" id="KW-1185">Reference proteome</keyword>
<keyword evidence="1" id="KW-0472">Membrane</keyword>
<proteinExistence type="predicted"/>
<gene>
    <name evidence="2" type="ordered locus">CJA_3097</name>
</gene>
<dbReference type="EMBL" id="CP000934">
    <property type="protein sequence ID" value="ACE84269.1"/>
    <property type="molecule type" value="Genomic_DNA"/>
</dbReference>
<keyword evidence="1" id="KW-1133">Transmembrane helix</keyword>
<dbReference type="HOGENOM" id="CLU_965398_0_0_6"/>
<protein>
    <submittedName>
        <fullName evidence="2">Uncharacterized protein</fullName>
    </submittedName>
</protein>
<accession>B3PDD9</accession>
<evidence type="ECO:0000313" key="3">
    <source>
        <dbReference type="Proteomes" id="UP000001036"/>
    </source>
</evidence>
<name>B3PDD9_CELJU</name>
<organism evidence="2 3">
    <name type="scientific">Cellvibrio japonicus (strain Ueda107)</name>
    <name type="common">Pseudomonas fluorescens subsp. cellulosa</name>
    <dbReference type="NCBI Taxonomy" id="498211"/>
    <lineage>
        <taxon>Bacteria</taxon>
        <taxon>Pseudomonadati</taxon>
        <taxon>Pseudomonadota</taxon>
        <taxon>Gammaproteobacteria</taxon>
        <taxon>Cellvibrionales</taxon>
        <taxon>Cellvibrionaceae</taxon>
        <taxon>Cellvibrio</taxon>
    </lineage>
</organism>
<evidence type="ECO:0000313" key="2">
    <source>
        <dbReference type="EMBL" id="ACE84269.1"/>
    </source>
</evidence>
<feature type="transmembrane region" description="Helical" evidence="1">
    <location>
        <begin position="21"/>
        <end position="38"/>
    </location>
</feature>
<dbReference type="Proteomes" id="UP000001036">
    <property type="component" value="Chromosome"/>
</dbReference>
<sequence length="288" mass="31934">MPVHAIISNLSGFLKMMNKKASILIVIVIIAIIALWQAQTIRNPAITASENEIVIESDLLKATDIAVSNASNSSATTGKGILNESDIRDINKANEQNIASPAFSQSDYAMYDEATLERMADSGDVSAMKALWVKYLKSDDVNDVEKMRQLVTKAIVYGDRDMFQHMPELSSLSDRFTNPEASPEQKHNAMIDLLAYHEFMGMRGNLSEKYSGQEVFFIVHSTPEAPIKLTAADKAAILARAREIYANYEGERMKLGLGPFDNSVPDGLKKLYEMQRESYLQAMGDNAI</sequence>
<dbReference type="eggNOG" id="COG0790">
    <property type="taxonomic scope" value="Bacteria"/>
</dbReference>
<keyword evidence="1" id="KW-0812">Transmembrane</keyword>
<dbReference type="KEGG" id="cja:CJA_3097"/>
<reference evidence="2 3" key="1">
    <citation type="journal article" date="2008" name="J. Bacteriol.">
        <title>Insights into plant cell wall degradation from the genome sequence of the soil bacterium Cellvibrio japonicus.</title>
        <authorList>
            <person name="Deboy R.T."/>
            <person name="Mongodin E.F."/>
            <person name="Fouts D.E."/>
            <person name="Tailford L.E."/>
            <person name="Khouri H."/>
            <person name="Emerson J.B."/>
            <person name="Mohamoud Y."/>
            <person name="Watkins K."/>
            <person name="Henrissat B."/>
            <person name="Gilbert H.J."/>
            <person name="Nelson K.E."/>
        </authorList>
    </citation>
    <scope>NUCLEOTIDE SEQUENCE [LARGE SCALE GENOMIC DNA]</scope>
    <source>
        <strain evidence="2 3">Ueda107</strain>
    </source>
</reference>
<dbReference type="AlphaFoldDB" id="B3PDD9"/>